<name>A0ABW7YRP3_9ACTN</name>
<dbReference type="Proteomes" id="UP001612741">
    <property type="component" value="Unassembled WGS sequence"/>
</dbReference>
<dbReference type="InterPro" id="IPR009908">
    <property type="entry name" value="Methylamine_util_MauE"/>
</dbReference>
<sequence>MAELFLRITVCMVFAVSTLGKLPAMRAFEVAVEGFRVVPRRLARPAAIAVVSAELATIAALLVLPVAGMVLALTLLTVFSLAVASVLKRGIGTTCTCFGPSSRNLSAHDLARNGVAIAMCATWFFLYGAAAPPATTVVLIAAMSAVAAFVLVNTRELFETLRL</sequence>
<protein>
    <submittedName>
        <fullName evidence="7">MauE/DoxX family redox-associated membrane protein</fullName>
    </submittedName>
</protein>
<dbReference type="EMBL" id="JBITGY010000003">
    <property type="protein sequence ID" value="MFI6497958.1"/>
    <property type="molecule type" value="Genomic_DNA"/>
</dbReference>
<keyword evidence="3 5" id="KW-1133">Transmembrane helix</keyword>
<evidence type="ECO:0000256" key="3">
    <source>
        <dbReference type="ARBA" id="ARBA00022989"/>
    </source>
</evidence>
<evidence type="ECO:0000256" key="4">
    <source>
        <dbReference type="ARBA" id="ARBA00023136"/>
    </source>
</evidence>
<reference evidence="7 8" key="1">
    <citation type="submission" date="2024-10" db="EMBL/GenBank/DDBJ databases">
        <title>The Natural Products Discovery Center: Release of the First 8490 Sequenced Strains for Exploring Actinobacteria Biosynthetic Diversity.</title>
        <authorList>
            <person name="Kalkreuter E."/>
            <person name="Kautsar S.A."/>
            <person name="Yang D."/>
            <person name="Bader C.D."/>
            <person name="Teijaro C.N."/>
            <person name="Fluegel L."/>
            <person name="Davis C.M."/>
            <person name="Simpson J.R."/>
            <person name="Lauterbach L."/>
            <person name="Steele A.D."/>
            <person name="Gui C."/>
            <person name="Meng S."/>
            <person name="Li G."/>
            <person name="Viehrig K."/>
            <person name="Ye F."/>
            <person name="Su P."/>
            <person name="Kiefer A.F."/>
            <person name="Nichols A."/>
            <person name="Cepeda A.J."/>
            <person name="Yan W."/>
            <person name="Fan B."/>
            <person name="Jiang Y."/>
            <person name="Adhikari A."/>
            <person name="Zheng C.-J."/>
            <person name="Schuster L."/>
            <person name="Cowan T.M."/>
            <person name="Smanski M.J."/>
            <person name="Chevrette M.G."/>
            <person name="De Carvalho L.P.S."/>
            <person name="Shen B."/>
        </authorList>
    </citation>
    <scope>NUCLEOTIDE SEQUENCE [LARGE SCALE GENOMIC DNA]</scope>
    <source>
        <strain evidence="7 8">NPDC050545</strain>
    </source>
</reference>
<evidence type="ECO:0000256" key="1">
    <source>
        <dbReference type="ARBA" id="ARBA00004141"/>
    </source>
</evidence>
<dbReference type="RefSeq" id="WP_397081219.1">
    <property type="nucleotide sequence ID" value="NZ_JBITGY010000003.1"/>
</dbReference>
<feature type="transmembrane region" description="Helical" evidence="5">
    <location>
        <begin position="136"/>
        <end position="154"/>
    </location>
</feature>
<keyword evidence="8" id="KW-1185">Reference proteome</keyword>
<comment type="subcellular location">
    <subcellularLocation>
        <location evidence="1">Membrane</location>
        <topology evidence="1">Multi-pass membrane protein</topology>
    </subcellularLocation>
</comment>
<evidence type="ECO:0000313" key="7">
    <source>
        <dbReference type="EMBL" id="MFI6497958.1"/>
    </source>
</evidence>
<gene>
    <name evidence="7" type="ORF">ACIBG2_11260</name>
</gene>
<keyword evidence="4 5" id="KW-0472">Membrane</keyword>
<comment type="caution">
    <text evidence="7">The sequence shown here is derived from an EMBL/GenBank/DDBJ whole genome shotgun (WGS) entry which is preliminary data.</text>
</comment>
<feature type="transmembrane region" description="Helical" evidence="5">
    <location>
        <begin position="70"/>
        <end position="89"/>
    </location>
</feature>
<proteinExistence type="predicted"/>
<evidence type="ECO:0000256" key="5">
    <source>
        <dbReference type="SAM" id="Phobius"/>
    </source>
</evidence>
<evidence type="ECO:0000313" key="8">
    <source>
        <dbReference type="Proteomes" id="UP001612741"/>
    </source>
</evidence>
<evidence type="ECO:0000259" key="6">
    <source>
        <dbReference type="Pfam" id="PF07291"/>
    </source>
</evidence>
<feature type="domain" description="Methylamine utilisation protein MauE" evidence="6">
    <location>
        <begin position="4"/>
        <end position="125"/>
    </location>
</feature>
<dbReference type="Pfam" id="PF07291">
    <property type="entry name" value="MauE"/>
    <property type="match status" value="1"/>
</dbReference>
<accession>A0ABW7YRP3</accession>
<keyword evidence="2 5" id="KW-0812">Transmembrane</keyword>
<organism evidence="7 8">
    <name type="scientific">Nonomuraea typhae</name>
    <dbReference type="NCBI Taxonomy" id="2603600"/>
    <lineage>
        <taxon>Bacteria</taxon>
        <taxon>Bacillati</taxon>
        <taxon>Actinomycetota</taxon>
        <taxon>Actinomycetes</taxon>
        <taxon>Streptosporangiales</taxon>
        <taxon>Streptosporangiaceae</taxon>
        <taxon>Nonomuraea</taxon>
    </lineage>
</organism>
<evidence type="ECO:0000256" key="2">
    <source>
        <dbReference type="ARBA" id="ARBA00022692"/>
    </source>
</evidence>